<gene>
    <name evidence="1" type="ORF">ACFO3O_12895</name>
</gene>
<dbReference type="Proteomes" id="UP001596043">
    <property type="component" value="Unassembled WGS sequence"/>
</dbReference>
<proteinExistence type="predicted"/>
<name>A0ABV9HYB3_9FLAO</name>
<protein>
    <recommendedName>
        <fullName evidence="3">Bacteriocin</fullName>
    </recommendedName>
</protein>
<evidence type="ECO:0008006" key="3">
    <source>
        <dbReference type="Google" id="ProtNLM"/>
    </source>
</evidence>
<organism evidence="1 2">
    <name type="scientific">Dokdonia ponticola</name>
    <dbReference type="NCBI Taxonomy" id="2041041"/>
    <lineage>
        <taxon>Bacteria</taxon>
        <taxon>Pseudomonadati</taxon>
        <taxon>Bacteroidota</taxon>
        <taxon>Flavobacteriia</taxon>
        <taxon>Flavobacteriales</taxon>
        <taxon>Flavobacteriaceae</taxon>
        <taxon>Dokdonia</taxon>
    </lineage>
</organism>
<evidence type="ECO:0000313" key="2">
    <source>
        <dbReference type="Proteomes" id="UP001596043"/>
    </source>
</evidence>
<accession>A0ABV9HYB3</accession>
<reference evidence="2" key="1">
    <citation type="journal article" date="2019" name="Int. J. Syst. Evol. Microbiol.">
        <title>The Global Catalogue of Microorganisms (GCM) 10K type strain sequencing project: providing services to taxonomists for standard genome sequencing and annotation.</title>
        <authorList>
            <consortium name="The Broad Institute Genomics Platform"/>
            <consortium name="The Broad Institute Genome Sequencing Center for Infectious Disease"/>
            <person name="Wu L."/>
            <person name="Ma J."/>
        </authorList>
    </citation>
    <scope>NUCLEOTIDE SEQUENCE [LARGE SCALE GENOMIC DNA]</scope>
    <source>
        <strain evidence="2">YJ-61-S</strain>
    </source>
</reference>
<sequence length="71" mass="7679">MLKNISNLGKTLNKVEQKNIVGGRLPMSAKKGWQCCSEMTGQCGKCVETTNTDCAGAHNDSDLYARECLIA</sequence>
<dbReference type="EMBL" id="JBHSFV010000007">
    <property type="protein sequence ID" value="MFC4634812.1"/>
    <property type="molecule type" value="Genomic_DNA"/>
</dbReference>
<keyword evidence="2" id="KW-1185">Reference proteome</keyword>
<comment type="caution">
    <text evidence="1">The sequence shown here is derived from an EMBL/GenBank/DDBJ whole genome shotgun (WGS) entry which is preliminary data.</text>
</comment>
<evidence type="ECO:0000313" key="1">
    <source>
        <dbReference type="EMBL" id="MFC4634812.1"/>
    </source>
</evidence>
<dbReference type="RefSeq" id="WP_379979432.1">
    <property type="nucleotide sequence ID" value="NZ_JBHSFV010000007.1"/>
</dbReference>